<dbReference type="STRING" id="274537.BIU88_02645"/>
<dbReference type="InterPro" id="IPR005940">
    <property type="entry name" value="Anthranilate_Pribosyl_Tfrase"/>
</dbReference>
<keyword evidence="7 10" id="KW-0057">Aromatic amino acid biosynthesis</keyword>
<organism evidence="13 14">
    <name type="scientific">Chlorobaculum limnaeum</name>
    <dbReference type="NCBI Taxonomy" id="274537"/>
    <lineage>
        <taxon>Bacteria</taxon>
        <taxon>Pseudomonadati</taxon>
        <taxon>Chlorobiota</taxon>
        <taxon>Chlorobiia</taxon>
        <taxon>Chlorobiales</taxon>
        <taxon>Chlorobiaceae</taxon>
        <taxon>Chlorobaculum</taxon>
    </lineage>
</organism>
<dbReference type="PANTHER" id="PTHR43285:SF2">
    <property type="entry name" value="ANTHRANILATE PHOSPHORIBOSYLTRANSFERASE"/>
    <property type="match status" value="1"/>
</dbReference>
<dbReference type="EC" id="2.4.2.18" evidence="10"/>
<dbReference type="GO" id="GO:0004048">
    <property type="term" value="F:anthranilate phosphoribosyltransferase activity"/>
    <property type="evidence" value="ECO:0007669"/>
    <property type="project" value="UniProtKB-UniRule"/>
</dbReference>
<feature type="binding site" evidence="10">
    <location>
        <position position="88"/>
    </location>
    <ligand>
        <name>5-phospho-alpha-D-ribose 1-diphosphate</name>
        <dbReference type="ChEBI" id="CHEBI:58017"/>
    </ligand>
</feature>
<feature type="binding site" evidence="10">
    <location>
        <position position="80"/>
    </location>
    <ligand>
        <name>5-phospho-alpha-D-ribose 1-diphosphate</name>
        <dbReference type="ChEBI" id="CHEBI:58017"/>
    </ligand>
</feature>
<evidence type="ECO:0000256" key="2">
    <source>
        <dbReference type="ARBA" id="ARBA00022605"/>
    </source>
</evidence>
<evidence type="ECO:0000256" key="8">
    <source>
        <dbReference type="ARBA" id="ARBA00052328"/>
    </source>
</evidence>
<feature type="binding site" evidence="10">
    <location>
        <position position="80"/>
    </location>
    <ligand>
        <name>anthranilate</name>
        <dbReference type="ChEBI" id="CHEBI:16567"/>
        <label>1</label>
    </ligand>
</feature>
<feature type="domain" description="Glycosyl transferase family 3" evidence="11">
    <location>
        <begin position="73"/>
        <end position="328"/>
    </location>
</feature>
<feature type="binding site" evidence="10">
    <location>
        <position position="166"/>
    </location>
    <ligand>
        <name>anthranilate</name>
        <dbReference type="ChEBI" id="CHEBI:16567"/>
        <label>2</label>
    </ligand>
</feature>
<evidence type="ECO:0000313" key="14">
    <source>
        <dbReference type="Proteomes" id="UP000095185"/>
    </source>
</evidence>
<feature type="binding site" evidence="10">
    <location>
        <position position="229"/>
    </location>
    <ligand>
        <name>Mg(2+)</name>
        <dbReference type="ChEBI" id="CHEBI:18420"/>
        <label>2</label>
    </ligand>
</feature>
<feature type="binding site" evidence="10">
    <location>
        <begin position="83"/>
        <end position="84"/>
    </location>
    <ligand>
        <name>5-phospho-alpha-D-ribose 1-diphosphate</name>
        <dbReference type="ChEBI" id="CHEBI:58017"/>
    </ligand>
</feature>
<dbReference type="InterPro" id="IPR000312">
    <property type="entry name" value="Glycosyl_Trfase_fam3"/>
</dbReference>
<dbReference type="GO" id="GO:0000162">
    <property type="term" value="P:L-tryptophan biosynthetic process"/>
    <property type="evidence" value="ECO:0007669"/>
    <property type="project" value="UniProtKB-UniRule"/>
</dbReference>
<comment type="subunit">
    <text evidence="10">Homodimer.</text>
</comment>
<evidence type="ECO:0000256" key="1">
    <source>
        <dbReference type="ARBA" id="ARBA00004907"/>
    </source>
</evidence>
<dbReference type="OrthoDB" id="9806430at2"/>
<reference evidence="13" key="1">
    <citation type="submission" date="2016-09" db="EMBL/GenBank/DDBJ databases">
        <title>Genome sequence of Chlorobaculum limnaeum.</title>
        <authorList>
            <person name="Liu Z."/>
            <person name="Tank M."/>
            <person name="Bryant D.A."/>
        </authorList>
    </citation>
    <scope>NUCLEOTIDE SEQUENCE [LARGE SCALE GENOMIC DNA]</scope>
    <source>
        <strain evidence="13">DSM 1677</strain>
    </source>
</reference>
<feature type="binding site" evidence="10">
    <location>
        <position position="230"/>
    </location>
    <ligand>
        <name>Mg(2+)</name>
        <dbReference type="ChEBI" id="CHEBI:18420"/>
        <label>1</label>
    </ligand>
</feature>
<sequence length="351" mass="37489">MRQQEILQKLLEGNDLSRHEMETCMNAIMENRFTDAGTGAILALLQKKGITPDEAIGACESIVSMATPVRLDPQAVDTCGTGGDHTGTFNISTAAAFIASGAGVPIAKHGNRSITSKCGSADVLEALGYRVDLPPAATEKLFRETGFAFLFAPLYHPSMKAVAAVRKELGIRTIFNMLGPVINPARVRRQLIGVFDPTVMDIYAEVLTLSGCDHVMLVHGSTGNGGGFDEPSVCGSTSMIELHEGQIIRHTVEPEEFGLGRWEIGDLAGGDSRANAQIIREVLDGSASQAKIDAALFASAITCYVSGMASCIDEGMSMSKESLETCEALDKMNRIIEINRQFAMKCDPASN</sequence>
<feature type="binding site" evidence="10">
    <location>
        <begin position="108"/>
        <end position="116"/>
    </location>
    <ligand>
        <name>5-phospho-alpha-D-ribose 1-diphosphate</name>
        <dbReference type="ChEBI" id="CHEBI:58017"/>
    </ligand>
</feature>
<dbReference type="HAMAP" id="MF_00211">
    <property type="entry name" value="TrpD"/>
    <property type="match status" value="1"/>
</dbReference>
<feature type="binding site" evidence="10">
    <location>
        <position position="111"/>
    </location>
    <ligand>
        <name>anthranilate</name>
        <dbReference type="ChEBI" id="CHEBI:16567"/>
        <label>1</label>
    </ligand>
</feature>
<comment type="similarity">
    <text evidence="10">Belongs to the anthranilate phosphoribosyltransferase family.</text>
</comment>
<dbReference type="Proteomes" id="UP000095185">
    <property type="component" value="Chromosome"/>
</dbReference>
<evidence type="ECO:0000256" key="4">
    <source>
        <dbReference type="ARBA" id="ARBA00022679"/>
    </source>
</evidence>
<keyword evidence="10" id="KW-0460">Magnesium</keyword>
<comment type="cofactor">
    <cofactor evidence="10">
        <name>Mg(2+)</name>
        <dbReference type="ChEBI" id="CHEBI:18420"/>
    </cofactor>
    <text evidence="10">Binds 2 magnesium ions per monomer.</text>
</comment>
<dbReference type="RefSeq" id="WP_069808864.1">
    <property type="nucleotide sequence ID" value="NZ_CP017305.1"/>
</dbReference>
<name>A0A1D8D5J6_CHLLM</name>
<keyword evidence="3 10" id="KW-0328">Glycosyltransferase</keyword>
<feature type="domain" description="Glycosyl transferase family 3 N-terminal" evidence="12">
    <location>
        <begin position="4"/>
        <end position="63"/>
    </location>
</feature>
<comment type="similarity">
    <text evidence="9">In the C-terminal section; belongs to the anthranilate phosphoribosyltransferase family.</text>
</comment>
<dbReference type="Gene3D" id="3.40.1030.10">
    <property type="entry name" value="Nucleoside phosphorylase/phosphoribosyltransferase catalytic domain"/>
    <property type="match status" value="1"/>
</dbReference>
<feature type="binding site" evidence="10">
    <location>
        <position position="230"/>
    </location>
    <ligand>
        <name>Mg(2+)</name>
        <dbReference type="ChEBI" id="CHEBI:18420"/>
        <label>2</label>
    </ligand>
</feature>
<evidence type="ECO:0000259" key="12">
    <source>
        <dbReference type="Pfam" id="PF02885"/>
    </source>
</evidence>
<keyword evidence="14" id="KW-1185">Reference proteome</keyword>
<dbReference type="EMBL" id="CP017305">
    <property type="protein sequence ID" value="AOS83138.1"/>
    <property type="molecule type" value="Genomic_DNA"/>
</dbReference>
<dbReference type="SUPFAM" id="SSF52418">
    <property type="entry name" value="Nucleoside phosphorylase/phosphoribosyltransferase catalytic domain"/>
    <property type="match status" value="1"/>
</dbReference>
<evidence type="ECO:0000259" key="11">
    <source>
        <dbReference type="Pfam" id="PF00591"/>
    </source>
</evidence>
<evidence type="ECO:0000256" key="9">
    <source>
        <dbReference type="ARBA" id="ARBA00061188"/>
    </source>
</evidence>
<proteinExistence type="inferred from homology"/>
<keyword evidence="6 10" id="KW-0822">Tryptophan biosynthesis</keyword>
<dbReference type="PANTHER" id="PTHR43285">
    <property type="entry name" value="ANTHRANILATE PHOSPHORIBOSYLTRANSFERASE"/>
    <property type="match status" value="1"/>
</dbReference>
<evidence type="ECO:0000256" key="6">
    <source>
        <dbReference type="ARBA" id="ARBA00022822"/>
    </source>
</evidence>
<gene>
    <name evidence="10" type="primary">trpD</name>
    <name evidence="13" type="ORF">BIU88_02645</name>
</gene>
<dbReference type="InterPro" id="IPR017459">
    <property type="entry name" value="Glycosyl_Trfase_fam3_N_dom"/>
</dbReference>
<comment type="pathway">
    <text evidence="1 10">Amino-acid biosynthesis; L-tryptophan biosynthesis; L-tryptophan from chorismate: step 2/5.</text>
</comment>
<comment type="catalytic activity">
    <reaction evidence="8 10">
        <text>N-(5-phospho-beta-D-ribosyl)anthranilate + diphosphate = 5-phospho-alpha-D-ribose 1-diphosphate + anthranilate</text>
        <dbReference type="Rhea" id="RHEA:11768"/>
        <dbReference type="ChEBI" id="CHEBI:16567"/>
        <dbReference type="ChEBI" id="CHEBI:18277"/>
        <dbReference type="ChEBI" id="CHEBI:33019"/>
        <dbReference type="ChEBI" id="CHEBI:58017"/>
        <dbReference type="EC" id="2.4.2.18"/>
    </reaction>
</comment>
<dbReference type="GO" id="GO:0000287">
    <property type="term" value="F:magnesium ion binding"/>
    <property type="evidence" value="ECO:0007669"/>
    <property type="project" value="UniProtKB-UniRule"/>
</dbReference>
<dbReference type="FunFam" id="3.40.1030.10:FF:000002">
    <property type="entry name" value="Anthranilate phosphoribosyltransferase"/>
    <property type="match status" value="1"/>
</dbReference>
<comment type="function">
    <text evidence="10">Catalyzes the transfer of the phosphoribosyl group of 5-phosphorylribose-1-pyrophosphate (PRPP) to anthranilate to yield N-(5'-phosphoribosyl)-anthranilate (PRA).</text>
</comment>
<dbReference type="NCBIfam" id="TIGR01245">
    <property type="entry name" value="trpD"/>
    <property type="match status" value="1"/>
</dbReference>
<dbReference type="Pfam" id="PF00591">
    <property type="entry name" value="Glycos_transf_3"/>
    <property type="match status" value="1"/>
</dbReference>
<feature type="binding site" evidence="10">
    <location>
        <position position="92"/>
    </location>
    <ligand>
        <name>Mg(2+)</name>
        <dbReference type="ChEBI" id="CHEBI:18420"/>
        <label>1</label>
    </ligand>
</feature>
<feature type="binding site" evidence="10">
    <location>
        <position position="120"/>
    </location>
    <ligand>
        <name>5-phospho-alpha-D-ribose 1-diphosphate</name>
        <dbReference type="ChEBI" id="CHEBI:58017"/>
    </ligand>
</feature>
<dbReference type="GO" id="GO:0005829">
    <property type="term" value="C:cytosol"/>
    <property type="evidence" value="ECO:0007669"/>
    <property type="project" value="TreeGrafter"/>
</dbReference>
<evidence type="ECO:0000256" key="3">
    <source>
        <dbReference type="ARBA" id="ARBA00022676"/>
    </source>
</evidence>
<dbReference type="KEGG" id="clz:BIU88_02645"/>
<evidence type="ECO:0000313" key="13">
    <source>
        <dbReference type="EMBL" id="AOS83138.1"/>
    </source>
</evidence>
<comment type="caution">
    <text evidence="10">Lacks conserved residue(s) required for the propagation of feature annotation.</text>
</comment>
<dbReference type="Gene3D" id="1.20.970.10">
    <property type="entry name" value="Transferase, Pyrimidine Nucleoside Phosphorylase, Chain C"/>
    <property type="match status" value="1"/>
</dbReference>
<dbReference type="Pfam" id="PF02885">
    <property type="entry name" value="Glycos_trans_3N"/>
    <property type="match status" value="1"/>
</dbReference>
<evidence type="ECO:0000256" key="10">
    <source>
        <dbReference type="HAMAP-Rule" id="MF_00211"/>
    </source>
</evidence>
<dbReference type="InterPro" id="IPR035902">
    <property type="entry name" value="Nuc_phospho_transferase"/>
</dbReference>
<dbReference type="InterPro" id="IPR036320">
    <property type="entry name" value="Glycosyl_Trfase_fam3_N_dom_sf"/>
</dbReference>
<dbReference type="SUPFAM" id="SSF47648">
    <property type="entry name" value="Nucleoside phosphorylase/phosphoribosyltransferase N-terminal domain"/>
    <property type="match status" value="1"/>
</dbReference>
<evidence type="ECO:0000256" key="5">
    <source>
        <dbReference type="ARBA" id="ARBA00022723"/>
    </source>
</evidence>
<keyword evidence="2 10" id="KW-0028">Amino-acid biosynthesis</keyword>
<accession>A0A1D8D5J6</accession>
<protein>
    <recommendedName>
        <fullName evidence="10">Anthranilate phosphoribosyltransferase</fullName>
        <ecNumber evidence="10">2.4.2.18</ecNumber>
    </recommendedName>
</protein>
<dbReference type="AlphaFoldDB" id="A0A1D8D5J6"/>
<dbReference type="UniPathway" id="UPA00035">
    <property type="reaction ID" value="UER00041"/>
</dbReference>
<feature type="binding site" evidence="10">
    <location>
        <begin position="90"/>
        <end position="93"/>
    </location>
    <ligand>
        <name>5-phospho-alpha-D-ribose 1-diphosphate</name>
        <dbReference type="ChEBI" id="CHEBI:58017"/>
    </ligand>
</feature>
<evidence type="ECO:0000256" key="7">
    <source>
        <dbReference type="ARBA" id="ARBA00023141"/>
    </source>
</evidence>
<keyword evidence="4 10" id="KW-0808">Transferase</keyword>
<keyword evidence="5 10" id="KW-0479">Metal-binding</keyword>